<dbReference type="PANTHER" id="PTHR43673:SF10">
    <property type="entry name" value="NADH DEHYDROGENASE_NAD(P)H NITROREDUCTASE XCC3605-RELATED"/>
    <property type="match status" value="1"/>
</dbReference>
<dbReference type="PROSITE" id="PS51379">
    <property type="entry name" value="4FE4S_FER_2"/>
    <property type="match status" value="4"/>
</dbReference>
<evidence type="ECO:0000313" key="7">
    <source>
        <dbReference type="EMBL" id="KAF1085795.1"/>
    </source>
</evidence>
<protein>
    <submittedName>
        <fullName evidence="7">Ferredoxin-1</fullName>
    </submittedName>
</protein>
<evidence type="ECO:0000256" key="5">
    <source>
        <dbReference type="ARBA" id="ARBA00023014"/>
    </source>
</evidence>
<dbReference type="CDD" id="cd02143">
    <property type="entry name" value="nitroreductase_FeS-like"/>
    <property type="match status" value="1"/>
</dbReference>
<comment type="similarity">
    <text evidence="1">Belongs to the nitroreductase family.</text>
</comment>
<dbReference type="Pfam" id="PF00881">
    <property type="entry name" value="Nitroreductase"/>
    <property type="match status" value="1"/>
</dbReference>
<dbReference type="SUPFAM" id="SSF54862">
    <property type="entry name" value="4Fe-4S ferredoxins"/>
    <property type="match status" value="1"/>
</dbReference>
<organism evidence="7 8">
    <name type="scientific">Sporotomaculum syntrophicum</name>
    <dbReference type="NCBI Taxonomy" id="182264"/>
    <lineage>
        <taxon>Bacteria</taxon>
        <taxon>Bacillati</taxon>
        <taxon>Bacillota</taxon>
        <taxon>Clostridia</taxon>
        <taxon>Eubacteriales</taxon>
        <taxon>Desulfallaceae</taxon>
        <taxon>Sporotomaculum</taxon>
    </lineage>
</organism>
<evidence type="ECO:0000313" key="8">
    <source>
        <dbReference type="Proteomes" id="UP000798488"/>
    </source>
</evidence>
<comment type="caution">
    <text evidence="7">The sequence shown here is derived from an EMBL/GenBank/DDBJ whole genome shotgun (WGS) entry which is preliminary data.</text>
</comment>
<keyword evidence="5" id="KW-0411">Iron-sulfur</keyword>
<feature type="domain" description="4Fe-4S ferredoxin-type" evidence="6">
    <location>
        <begin position="110"/>
        <end position="140"/>
    </location>
</feature>
<dbReference type="Gene3D" id="3.30.70.20">
    <property type="match status" value="2"/>
</dbReference>
<feature type="domain" description="4Fe-4S ferredoxin-type" evidence="6">
    <location>
        <begin position="3"/>
        <end position="32"/>
    </location>
</feature>
<keyword evidence="3" id="KW-0560">Oxidoreductase</keyword>
<evidence type="ECO:0000256" key="1">
    <source>
        <dbReference type="ARBA" id="ARBA00007118"/>
    </source>
</evidence>
<sequence length="372" mass="41331">MLKQFLVDPQKCKGSGICAVSCPGKLISINKQDKLPHWIEGAEQQCILCHHCVSSCPNQAITINKIMEDSDSFIRNNLLKIDPQKCNHDGICTEVCPLQLITLNIKDNLPIPVEQAEKQCIRCGHCVVICPTGALALETIKPGELCVDQDGSLYYGPVSTQTMKPEDCGQFDASLLPSPEQVRHFLSTRRSIRVYKTDPVDRVALSSIIDIACYAPTARNSQPVNWLVIENSREVNFLSGLTIEWMRQVITNEPEMAQSMNLKRLVNDWDKGIDRICHGAPHVIIAHAQSNLPSAQTSCTIALTYLELAAFSAGIGACWAGYFNAAANFYPPMHEALCLPEGHQCFGAMLIGYPRYPYHRIPVRKKANVAWR</sequence>
<feature type="domain" description="4Fe-4S ferredoxin-type" evidence="6">
    <location>
        <begin position="35"/>
        <end position="66"/>
    </location>
</feature>
<proteinExistence type="inferred from homology"/>
<name>A0A9D3AWR5_9FIRM</name>
<dbReference type="InterPro" id="IPR000415">
    <property type="entry name" value="Nitroreductase-like"/>
</dbReference>
<dbReference type="Proteomes" id="UP000798488">
    <property type="component" value="Unassembled WGS sequence"/>
</dbReference>
<dbReference type="SUPFAM" id="SSF55469">
    <property type="entry name" value="FMN-dependent nitroreductase-like"/>
    <property type="match status" value="1"/>
</dbReference>
<keyword evidence="8" id="KW-1185">Reference proteome</keyword>
<dbReference type="GO" id="GO:0051536">
    <property type="term" value="F:iron-sulfur cluster binding"/>
    <property type="evidence" value="ECO:0007669"/>
    <property type="project" value="UniProtKB-KW"/>
</dbReference>
<dbReference type="RefSeq" id="WP_161820965.1">
    <property type="nucleotide sequence ID" value="NZ_LSRS01000002.1"/>
</dbReference>
<accession>A0A9D3AWR5</accession>
<reference evidence="7" key="1">
    <citation type="submission" date="2016-02" db="EMBL/GenBank/DDBJ databases">
        <title>Draft Genome Sequence of Sporotomaculum syntrophicum Strain FB, a Syntrophic Benzoate Degrader.</title>
        <authorList>
            <person name="Nobu M.K."/>
            <person name="Narihiro T."/>
            <person name="Qiu Y.-L."/>
            <person name="Ohashi A."/>
            <person name="Liu W.-T."/>
            <person name="Yuji S."/>
        </authorList>
    </citation>
    <scope>NUCLEOTIDE SEQUENCE</scope>
    <source>
        <strain evidence="7">FB</strain>
    </source>
</reference>
<dbReference type="PROSITE" id="PS00198">
    <property type="entry name" value="4FE4S_FER_1"/>
    <property type="match status" value="1"/>
</dbReference>
<dbReference type="PANTHER" id="PTHR43673">
    <property type="entry name" value="NAD(P)H NITROREDUCTASE YDGI-RELATED"/>
    <property type="match status" value="1"/>
</dbReference>
<dbReference type="GO" id="GO:0016491">
    <property type="term" value="F:oxidoreductase activity"/>
    <property type="evidence" value="ECO:0007669"/>
    <property type="project" value="UniProtKB-KW"/>
</dbReference>
<keyword evidence="4" id="KW-0408">Iron</keyword>
<dbReference type="InterPro" id="IPR029479">
    <property type="entry name" value="Nitroreductase"/>
</dbReference>
<evidence type="ECO:0000256" key="3">
    <source>
        <dbReference type="ARBA" id="ARBA00023002"/>
    </source>
</evidence>
<dbReference type="InterPro" id="IPR017896">
    <property type="entry name" value="4Fe4S_Fe-S-bd"/>
</dbReference>
<feature type="domain" description="4Fe-4S ferredoxin-type" evidence="6">
    <location>
        <begin position="77"/>
        <end position="106"/>
    </location>
</feature>
<evidence type="ECO:0000256" key="4">
    <source>
        <dbReference type="ARBA" id="ARBA00023004"/>
    </source>
</evidence>
<evidence type="ECO:0000259" key="6">
    <source>
        <dbReference type="PROSITE" id="PS51379"/>
    </source>
</evidence>
<gene>
    <name evidence="7" type="ORF">SPSYN_00524</name>
</gene>
<dbReference type="OrthoDB" id="368873at2"/>
<keyword evidence="2" id="KW-0479">Metal-binding</keyword>
<dbReference type="EMBL" id="LSRS01000002">
    <property type="protein sequence ID" value="KAF1085795.1"/>
    <property type="molecule type" value="Genomic_DNA"/>
</dbReference>
<dbReference type="GO" id="GO:0046872">
    <property type="term" value="F:metal ion binding"/>
    <property type="evidence" value="ECO:0007669"/>
    <property type="project" value="UniProtKB-KW"/>
</dbReference>
<dbReference type="Gene3D" id="3.40.109.10">
    <property type="entry name" value="NADH Oxidase"/>
    <property type="match status" value="1"/>
</dbReference>
<dbReference type="Pfam" id="PF00037">
    <property type="entry name" value="Fer4"/>
    <property type="match status" value="1"/>
</dbReference>
<dbReference type="Pfam" id="PF12838">
    <property type="entry name" value="Fer4_7"/>
    <property type="match status" value="1"/>
</dbReference>
<dbReference type="InterPro" id="IPR017900">
    <property type="entry name" value="4Fe4S_Fe_S_CS"/>
</dbReference>
<evidence type="ECO:0000256" key="2">
    <source>
        <dbReference type="ARBA" id="ARBA00022723"/>
    </source>
</evidence>
<dbReference type="AlphaFoldDB" id="A0A9D3AWR5"/>